<dbReference type="InterPro" id="IPR033132">
    <property type="entry name" value="GH_1_N_CS"/>
</dbReference>
<dbReference type="PROSITE" id="PS00653">
    <property type="entry name" value="GLYCOSYL_HYDROL_F1_2"/>
    <property type="match status" value="1"/>
</dbReference>
<evidence type="ECO:0000256" key="6">
    <source>
        <dbReference type="RuleBase" id="RU004468"/>
    </source>
</evidence>
<dbReference type="InterPro" id="IPR018120">
    <property type="entry name" value="Glyco_hydro_1_AS"/>
</dbReference>
<dbReference type="InterPro" id="IPR001360">
    <property type="entry name" value="Glyco_hydro_1"/>
</dbReference>
<organism evidence="7 8">
    <name type="scientific">Senna tora</name>
    <dbReference type="NCBI Taxonomy" id="362788"/>
    <lineage>
        <taxon>Eukaryota</taxon>
        <taxon>Viridiplantae</taxon>
        <taxon>Streptophyta</taxon>
        <taxon>Embryophyta</taxon>
        <taxon>Tracheophyta</taxon>
        <taxon>Spermatophyta</taxon>
        <taxon>Magnoliopsida</taxon>
        <taxon>eudicotyledons</taxon>
        <taxon>Gunneridae</taxon>
        <taxon>Pentapetalae</taxon>
        <taxon>rosids</taxon>
        <taxon>fabids</taxon>
        <taxon>Fabales</taxon>
        <taxon>Fabaceae</taxon>
        <taxon>Caesalpinioideae</taxon>
        <taxon>Cassia clade</taxon>
        <taxon>Senna</taxon>
    </lineage>
</organism>
<feature type="active site" description="Nucleophile" evidence="4">
    <location>
        <position position="258"/>
    </location>
</feature>
<protein>
    <submittedName>
        <fullName evidence="7">Cyanogenic beta-glucosidase-like</fullName>
    </submittedName>
</protein>
<keyword evidence="3 6" id="KW-0326">Glycosidase</keyword>
<comment type="caution">
    <text evidence="7">The sequence shown here is derived from an EMBL/GenBank/DDBJ whole genome shotgun (WGS) entry which is preliminary data.</text>
</comment>
<dbReference type="OrthoDB" id="65569at2759"/>
<dbReference type="AlphaFoldDB" id="A0A834U2X4"/>
<dbReference type="PRINTS" id="PR00131">
    <property type="entry name" value="GLHYDRLASE1"/>
</dbReference>
<evidence type="ECO:0000313" key="7">
    <source>
        <dbReference type="EMBL" id="KAF7831641.1"/>
    </source>
</evidence>
<comment type="similarity">
    <text evidence="1 5">Belongs to the glycosyl hydrolase 1 family.</text>
</comment>
<evidence type="ECO:0000256" key="4">
    <source>
        <dbReference type="PROSITE-ProRule" id="PRU10055"/>
    </source>
</evidence>
<keyword evidence="2 6" id="KW-0378">Hydrolase</keyword>
<dbReference type="InterPro" id="IPR017853">
    <property type="entry name" value="GH"/>
</dbReference>
<accession>A0A834U2X4</accession>
<reference evidence="7" key="1">
    <citation type="submission" date="2020-09" db="EMBL/GenBank/DDBJ databases">
        <title>Genome-Enabled Discovery of Anthraquinone Biosynthesis in Senna tora.</title>
        <authorList>
            <person name="Kang S.-H."/>
            <person name="Pandey R.P."/>
            <person name="Lee C.-M."/>
            <person name="Sim J.-S."/>
            <person name="Jeong J.-T."/>
            <person name="Choi B.-S."/>
            <person name="Jung M."/>
            <person name="Ginzburg D."/>
            <person name="Zhao K."/>
            <person name="Won S.Y."/>
            <person name="Oh T.-J."/>
            <person name="Yu Y."/>
            <person name="Kim N.-H."/>
            <person name="Lee O.R."/>
            <person name="Lee T.-H."/>
            <person name="Bashyal P."/>
            <person name="Kim T.-S."/>
            <person name="Lee W.-H."/>
            <person name="Kawkins C."/>
            <person name="Kim C.-K."/>
            <person name="Kim J.S."/>
            <person name="Ahn B.O."/>
            <person name="Rhee S.Y."/>
            <person name="Sohng J.K."/>
        </authorList>
    </citation>
    <scope>NUCLEOTIDE SEQUENCE</scope>
    <source>
        <tissue evidence="7">Leaf</tissue>
    </source>
</reference>
<evidence type="ECO:0000256" key="3">
    <source>
        <dbReference type="ARBA" id="ARBA00023295"/>
    </source>
</evidence>
<name>A0A834U2X4_9FABA</name>
<evidence type="ECO:0000256" key="5">
    <source>
        <dbReference type="RuleBase" id="RU003690"/>
    </source>
</evidence>
<sequence>MDITNNGSGFFNRSSFPEGFMFGVSSSAYQFEGAAKEGGKGPSIWDVFTHKYPEKIKDRSNGDVATDQYHRYKEDVALMKDMNLDSYRLSISWSRILPKGKLSGGVNREGINYYNNLINELLANGVAIAADWTLPTSDSPFNIAAADRARDFMIGWCLEPLVRGRYPKSMRHLVGRRLPKLSAEERRVVIGSFDFIGINHYSTRYAAHAPQLSNATHHNYLIDSLVQLSDPIVYPRGLRDLLLYINSKYNNPLIYITENGVNDMYDSMVVSLEESLTDAFRVDFLRNNLYYLNTTIKDGVNVKGYFAWSFLDDFEWNTGHNVRYGLIYVDYNNNLKRYPKLSAQWFRNFLQTNIKPA</sequence>
<gene>
    <name evidence="7" type="ORF">G2W53_013974</name>
</gene>
<evidence type="ECO:0000313" key="8">
    <source>
        <dbReference type="Proteomes" id="UP000634136"/>
    </source>
</evidence>
<dbReference type="GO" id="GO:0008422">
    <property type="term" value="F:beta-glucosidase activity"/>
    <property type="evidence" value="ECO:0007669"/>
    <property type="project" value="TreeGrafter"/>
</dbReference>
<dbReference type="PROSITE" id="PS00572">
    <property type="entry name" value="GLYCOSYL_HYDROL_F1_1"/>
    <property type="match status" value="1"/>
</dbReference>
<keyword evidence="8" id="KW-1185">Reference proteome</keyword>
<dbReference type="EMBL" id="JAAIUW010000005">
    <property type="protein sequence ID" value="KAF7831641.1"/>
    <property type="molecule type" value="Genomic_DNA"/>
</dbReference>
<evidence type="ECO:0000256" key="2">
    <source>
        <dbReference type="ARBA" id="ARBA00022801"/>
    </source>
</evidence>
<dbReference type="Pfam" id="PF00232">
    <property type="entry name" value="Glyco_hydro_1"/>
    <property type="match status" value="1"/>
</dbReference>
<evidence type="ECO:0000256" key="1">
    <source>
        <dbReference type="ARBA" id="ARBA00010838"/>
    </source>
</evidence>
<proteinExistence type="inferred from homology"/>
<dbReference type="GO" id="GO:0005975">
    <property type="term" value="P:carbohydrate metabolic process"/>
    <property type="evidence" value="ECO:0007669"/>
    <property type="project" value="InterPro"/>
</dbReference>
<dbReference type="Gene3D" id="3.20.20.80">
    <property type="entry name" value="Glycosidases"/>
    <property type="match status" value="2"/>
</dbReference>
<dbReference type="SUPFAM" id="SSF51445">
    <property type="entry name" value="(Trans)glycosidases"/>
    <property type="match status" value="1"/>
</dbReference>
<dbReference type="PANTHER" id="PTHR10353:SF137">
    <property type="entry name" value="MYROSINASE 3-RELATED"/>
    <property type="match status" value="1"/>
</dbReference>
<dbReference type="Proteomes" id="UP000634136">
    <property type="component" value="Unassembled WGS sequence"/>
</dbReference>
<dbReference type="PANTHER" id="PTHR10353">
    <property type="entry name" value="GLYCOSYL HYDROLASE"/>
    <property type="match status" value="1"/>
</dbReference>